<name>A0AAV4MJ40_9ARAC</name>
<comment type="caution">
    <text evidence="1">The sequence shown here is derived from an EMBL/GenBank/DDBJ whole genome shotgun (WGS) entry which is preliminary data.</text>
</comment>
<gene>
    <name evidence="1" type="primary">AVEN_215179_1</name>
    <name evidence="1" type="ORF">CDAR_5421</name>
</gene>
<dbReference type="Proteomes" id="UP001054837">
    <property type="component" value="Unassembled WGS sequence"/>
</dbReference>
<dbReference type="EMBL" id="BPLQ01000487">
    <property type="protein sequence ID" value="GIX71840.1"/>
    <property type="molecule type" value="Genomic_DNA"/>
</dbReference>
<proteinExistence type="predicted"/>
<protein>
    <submittedName>
        <fullName evidence="1">Uncharacterized protein</fullName>
    </submittedName>
</protein>
<dbReference type="AlphaFoldDB" id="A0AAV4MJ40"/>
<evidence type="ECO:0000313" key="1">
    <source>
        <dbReference type="EMBL" id="GIX71840.1"/>
    </source>
</evidence>
<organism evidence="1 2">
    <name type="scientific">Caerostris darwini</name>
    <dbReference type="NCBI Taxonomy" id="1538125"/>
    <lineage>
        <taxon>Eukaryota</taxon>
        <taxon>Metazoa</taxon>
        <taxon>Ecdysozoa</taxon>
        <taxon>Arthropoda</taxon>
        <taxon>Chelicerata</taxon>
        <taxon>Arachnida</taxon>
        <taxon>Araneae</taxon>
        <taxon>Araneomorphae</taxon>
        <taxon>Entelegynae</taxon>
        <taxon>Araneoidea</taxon>
        <taxon>Araneidae</taxon>
        <taxon>Caerostris</taxon>
    </lineage>
</organism>
<keyword evidence="2" id="KW-1185">Reference proteome</keyword>
<sequence length="473" mass="56709">MLEEIFEKANNLALPSLQDIALTEITISLCKQRDMKNLIRNCNYHKMIYKQFPFEVHKEWKSVHYRAVEKLSQFCIPSSLKTVLLSRLWQISLEILRWIDYHTENLYLHIEVPKDFCWTSHGQIDRRKTAEMIIKDEYVCIKKRFKLACIYCLEDDIHALWENMRRTTKKCFYNPKDPRQIDQHGLVLYWAYHIQETPIDSIMYGDFDELTEDYAFFYAATEGNRIATEYFFKKLNEEQKKESLIRCVKAIDCGTLPSDEEFTNFFEQDSNDVIYFLLSNMHQEDQLKAFENCSLTVLKSFLSWPRQKVFADMVDAMWNYVPKKDFGIILLEILSKDLNGYRDYNYIDLFIDFWENSPKSYKKFVNTDTSFGGILLVLLLRFKIPFVMGKKSFRRKVMFINSLLNQSSNNPIADDCERWEFLRYLIQKRISTKHSMDHFEHQFFTSCTQAYNARKKKWDQCFKLIHLIFNDNK</sequence>
<accession>A0AAV4MJ40</accession>
<evidence type="ECO:0000313" key="2">
    <source>
        <dbReference type="Proteomes" id="UP001054837"/>
    </source>
</evidence>
<reference evidence="1 2" key="1">
    <citation type="submission" date="2021-06" db="EMBL/GenBank/DDBJ databases">
        <title>Caerostris darwini draft genome.</title>
        <authorList>
            <person name="Kono N."/>
            <person name="Arakawa K."/>
        </authorList>
    </citation>
    <scope>NUCLEOTIDE SEQUENCE [LARGE SCALE GENOMIC DNA]</scope>
</reference>